<dbReference type="EMBL" id="JBFNQD010000004">
    <property type="protein sequence ID" value="MEW9306777.1"/>
    <property type="molecule type" value="Genomic_DNA"/>
</dbReference>
<dbReference type="SUPFAM" id="SSF52777">
    <property type="entry name" value="CoA-dependent acyltransferases"/>
    <property type="match status" value="2"/>
</dbReference>
<dbReference type="Gene3D" id="3.30.559.10">
    <property type="entry name" value="Chloramphenicol acetyltransferase-like domain"/>
    <property type="match status" value="1"/>
</dbReference>
<reference evidence="2 3" key="1">
    <citation type="submission" date="2024-07" db="EMBL/GenBank/DDBJ databases">
        <title>Description of Labrys sedimenti sp. nov., isolated from a diclofenac-degrading enrichment culture.</title>
        <authorList>
            <person name="Tancsics A."/>
            <person name="Csepanyi A."/>
        </authorList>
    </citation>
    <scope>NUCLEOTIDE SEQUENCE [LARGE SCALE GENOMIC DNA]</scope>
    <source>
        <strain evidence="2 3">LMG 23578</strain>
    </source>
</reference>
<comment type="caution">
    <text evidence="2">The sequence shown here is derived from an EMBL/GenBank/DDBJ whole genome shotgun (WGS) entry which is preliminary data.</text>
</comment>
<dbReference type="PANTHER" id="PTHR45527">
    <property type="entry name" value="NONRIBOSOMAL PEPTIDE SYNTHETASE"/>
    <property type="match status" value="1"/>
</dbReference>
<dbReference type="RefSeq" id="WP_367624402.1">
    <property type="nucleotide sequence ID" value="NZ_JBFNQD010000004.1"/>
</dbReference>
<organism evidence="2 3">
    <name type="scientific">Labrys neptuniae</name>
    <dbReference type="NCBI Taxonomy" id="376174"/>
    <lineage>
        <taxon>Bacteria</taxon>
        <taxon>Pseudomonadati</taxon>
        <taxon>Pseudomonadota</taxon>
        <taxon>Alphaproteobacteria</taxon>
        <taxon>Hyphomicrobiales</taxon>
        <taxon>Xanthobacteraceae</taxon>
        <taxon>Labrys</taxon>
    </lineage>
</organism>
<dbReference type="InterPro" id="IPR001242">
    <property type="entry name" value="Condensation_dom"/>
</dbReference>
<dbReference type="PANTHER" id="PTHR45527:SF1">
    <property type="entry name" value="FATTY ACID SYNTHASE"/>
    <property type="match status" value="1"/>
</dbReference>
<evidence type="ECO:0000259" key="1">
    <source>
        <dbReference type="Pfam" id="PF00668"/>
    </source>
</evidence>
<name>A0ABV3PMB5_9HYPH</name>
<protein>
    <submittedName>
        <fullName evidence="2">Condensation domain-containing protein</fullName>
    </submittedName>
</protein>
<sequence>MPIEDAPLDWMKLTPPQLDFWEEFSFHPDQPLSTVAHYLDIEGAVDVSALCRAIARTVHEADILAASFAVAQSDGLPRQCLDPRRLPEVKQIDLTDRPDPARAAMGLMQADIRAKLDLTRHPLSAQWLLRIGENRYYWYIRAHHIILDGFGLTLIEQRCAQLYAHLLGHAGAGRPFDRFASFLAEEEAYRTGPRFAEDRRFWQDYLAGPGSLPVVDKAGEGYGAEGLQSHDRLPDDLGRILRQSATELGIAWPDLLVLLTGLYLLRHGSEQERGGKGRMTLWLPFMSRWGSVGANIPAMLLNILPFRLAASGEEPLAVLLKRGAKDLRRQRAHGRYRIEHIAIDCGLPAGSRFFFAPLVNVLPFDQPEFSGCRTRRHVLASGTGEGFSVTYRAEDDAGALILELDADSAITGRDAFERHRFQLPVFLRQALAPQTRSRPAGELYGEAMPIAKAG</sequence>
<feature type="domain" description="Condensation" evidence="1">
    <location>
        <begin position="12"/>
        <end position="360"/>
    </location>
</feature>
<dbReference type="Pfam" id="PF00668">
    <property type="entry name" value="Condensation"/>
    <property type="match status" value="1"/>
</dbReference>
<proteinExistence type="predicted"/>
<evidence type="ECO:0000313" key="2">
    <source>
        <dbReference type="EMBL" id="MEW9306777.1"/>
    </source>
</evidence>
<dbReference type="InterPro" id="IPR023213">
    <property type="entry name" value="CAT-like_dom_sf"/>
</dbReference>
<dbReference type="Proteomes" id="UP001555786">
    <property type="component" value="Unassembled WGS sequence"/>
</dbReference>
<keyword evidence="3" id="KW-1185">Reference proteome</keyword>
<gene>
    <name evidence="2" type="ORF">ABXS05_14595</name>
</gene>
<dbReference type="Gene3D" id="3.30.559.30">
    <property type="entry name" value="Nonribosomal peptide synthetase, condensation domain"/>
    <property type="match status" value="1"/>
</dbReference>
<evidence type="ECO:0000313" key="3">
    <source>
        <dbReference type="Proteomes" id="UP001555786"/>
    </source>
</evidence>
<accession>A0ABV3PMB5</accession>